<dbReference type="PANTHER" id="PTHR35789">
    <property type="entry name" value="SPORE GERMINATION PROTEIN B3"/>
    <property type="match status" value="1"/>
</dbReference>
<dbReference type="PANTHER" id="PTHR35789:SF1">
    <property type="entry name" value="SPORE GERMINATION PROTEIN B3"/>
    <property type="match status" value="1"/>
</dbReference>
<dbReference type="InterPro" id="IPR038501">
    <property type="entry name" value="Spore_GerAC_C_sf"/>
</dbReference>
<organism evidence="10 11">
    <name type="scientific">Peribacillus simplex NBRC 15720 = DSM 1321</name>
    <dbReference type="NCBI Taxonomy" id="1349754"/>
    <lineage>
        <taxon>Bacteria</taxon>
        <taxon>Bacillati</taxon>
        <taxon>Bacillota</taxon>
        <taxon>Bacilli</taxon>
        <taxon>Bacillales</taxon>
        <taxon>Bacillaceae</taxon>
        <taxon>Peribacillus</taxon>
    </lineage>
</organism>
<dbReference type="PROSITE" id="PS51257">
    <property type="entry name" value="PROKAR_LIPOPROTEIN"/>
    <property type="match status" value="1"/>
</dbReference>
<dbReference type="OrthoDB" id="9816067at2"/>
<dbReference type="Pfam" id="PF25198">
    <property type="entry name" value="Spore_GerAC_N"/>
    <property type="match status" value="1"/>
</dbReference>
<dbReference type="AlphaFoldDB" id="A0A223ED79"/>
<evidence type="ECO:0000313" key="11">
    <source>
        <dbReference type="Proteomes" id="UP000214618"/>
    </source>
</evidence>
<evidence type="ECO:0000256" key="1">
    <source>
        <dbReference type="ARBA" id="ARBA00004635"/>
    </source>
</evidence>
<proteinExistence type="inferred from homology"/>
<feature type="domain" description="Spore germination GerAC-like C-terminal" evidence="8">
    <location>
        <begin position="231"/>
        <end position="394"/>
    </location>
</feature>
<evidence type="ECO:0000256" key="3">
    <source>
        <dbReference type="ARBA" id="ARBA00022544"/>
    </source>
</evidence>
<feature type="domain" description="Spore germination protein N-terminal" evidence="9">
    <location>
        <begin position="30"/>
        <end position="205"/>
    </location>
</feature>
<evidence type="ECO:0000256" key="6">
    <source>
        <dbReference type="ARBA" id="ARBA00023139"/>
    </source>
</evidence>
<reference evidence="10 11" key="1">
    <citation type="submission" date="2016-10" db="EMBL/GenBank/DDBJ databases">
        <title>The whole genome sequencing and assembly of Bacillus simplex DSM 1321 strain.</title>
        <authorList>
            <person name="Park M.-K."/>
            <person name="Lee Y.-J."/>
            <person name="Yi H."/>
            <person name="Bahn Y.-S."/>
            <person name="Kim J.F."/>
            <person name="Lee D.-W."/>
        </authorList>
    </citation>
    <scope>NUCLEOTIDE SEQUENCE [LARGE SCALE GENOMIC DNA]</scope>
    <source>
        <strain evidence="10 11">DSM 1321</strain>
    </source>
</reference>
<dbReference type="InterPro" id="IPR046953">
    <property type="entry name" value="Spore_GerAC-like_C"/>
</dbReference>
<sequence length="408" mass="45418">MVRVMIVTFSKGFKVLAIISLCSFIAACSDYKEVNQISFAIGVALDKEKDGTYKATLQVVNPSNVTSASSTGGQGPAILNYQGQGRTIGEAMWKSFEKLPRPASFPHLEIVVISEEIAKEGLLNALELFDREPDVRLSTAVTVSHNASARSILNALTPLNKIPSNSLISNLENIKKVAGTGQSLTISQIIQYIKDDGQEVAISTVALPKKQKSTGDLSNLEKASPTSPEIDGTAFFKEDKWVTWSKNHEIRPVLIAYNEMKSSYITASFEKHKFVTARLLTVKSKKYTTVKDGIPYLKMDVKGIAEIEEIKGLYTLENDKDLQPIEKCVEEEIKKEIKKMIALTQKYQTDTLGFGKQLSFQHPSQWKNYRKSWSSLYQKAQTEVHVDISIKTAGSRTHSNQFQRGETQ</sequence>
<evidence type="ECO:0000256" key="5">
    <source>
        <dbReference type="ARBA" id="ARBA00023136"/>
    </source>
</evidence>
<evidence type="ECO:0000256" key="2">
    <source>
        <dbReference type="ARBA" id="ARBA00007886"/>
    </source>
</evidence>
<comment type="similarity">
    <text evidence="2">Belongs to the GerABKC lipoprotein family.</text>
</comment>
<protein>
    <submittedName>
        <fullName evidence="10">Uncharacterized protein</fullName>
    </submittedName>
</protein>
<evidence type="ECO:0000259" key="8">
    <source>
        <dbReference type="Pfam" id="PF05504"/>
    </source>
</evidence>
<name>A0A223ED79_9BACI</name>
<dbReference type="Proteomes" id="UP000214618">
    <property type="component" value="Chromosome"/>
</dbReference>
<gene>
    <name evidence="10" type="ORF">BS1321_03145</name>
</gene>
<evidence type="ECO:0000313" key="10">
    <source>
        <dbReference type="EMBL" id="ASS93045.1"/>
    </source>
</evidence>
<keyword evidence="6" id="KW-0564">Palmitate</keyword>
<comment type="subcellular location">
    <subcellularLocation>
        <location evidence="1">Membrane</location>
        <topology evidence="1">Lipid-anchor</topology>
    </subcellularLocation>
</comment>
<dbReference type="Pfam" id="PF05504">
    <property type="entry name" value="Spore_GerAC"/>
    <property type="match status" value="1"/>
</dbReference>
<dbReference type="NCBIfam" id="TIGR02887">
    <property type="entry name" value="spore_ger_x_C"/>
    <property type="match status" value="1"/>
</dbReference>
<dbReference type="Gene3D" id="6.20.190.10">
    <property type="entry name" value="Nutrient germinant receptor protein C, domain 1"/>
    <property type="match status" value="1"/>
</dbReference>
<dbReference type="InterPro" id="IPR008844">
    <property type="entry name" value="Spore_GerAC-like"/>
</dbReference>
<dbReference type="Gene3D" id="3.30.300.210">
    <property type="entry name" value="Nutrient germinant receptor protein C, domain 3"/>
    <property type="match status" value="1"/>
</dbReference>
<dbReference type="EMBL" id="CP017704">
    <property type="protein sequence ID" value="ASS93045.1"/>
    <property type="molecule type" value="Genomic_DNA"/>
</dbReference>
<keyword evidence="3" id="KW-0309">Germination</keyword>
<evidence type="ECO:0000259" key="9">
    <source>
        <dbReference type="Pfam" id="PF25198"/>
    </source>
</evidence>
<keyword evidence="7" id="KW-0449">Lipoprotein</keyword>
<evidence type="ECO:0000256" key="7">
    <source>
        <dbReference type="ARBA" id="ARBA00023288"/>
    </source>
</evidence>
<dbReference type="InterPro" id="IPR057336">
    <property type="entry name" value="GerAC_N"/>
</dbReference>
<dbReference type="GO" id="GO:0016020">
    <property type="term" value="C:membrane"/>
    <property type="evidence" value="ECO:0007669"/>
    <property type="project" value="UniProtKB-SubCell"/>
</dbReference>
<accession>A0A223ED79</accession>
<dbReference type="GO" id="GO:0009847">
    <property type="term" value="P:spore germination"/>
    <property type="evidence" value="ECO:0007669"/>
    <property type="project" value="InterPro"/>
</dbReference>
<evidence type="ECO:0000256" key="4">
    <source>
        <dbReference type="ARBA" id="ARBA00022729"/>
    </source>
</evidence>
<keyword evidence="4" id="KW-0732">Signal</keyword>
<keyword evidence="5" id="KW-0472">Membrane</keyword>